<evidence type="ECO:0000313" key="5">
    <source>
        <dbReference type="EMBL" id="TDR23191.1"/>
    </source>
</evidence>
<dbReference type="PROSITE" id="PS50297">
    <property type="entry name" value="ANK_REP_REGION"/>
    <property type="match status" value="1"/>
</dbReference>
<evidence type="ECO:0000313" key="6">
    <source>
        <dbReference type="Proteomes" id="UP000295724"/>
    </source>
</evidence>
<name>A0A4V3DIR0_9GAMM</name>
<dbReference type="Gene3D" id="1.25.40.20">
    <property type="entry name" value="Ankyrin repeat-containing domain"/>
    <property type="match status" value="3"/>
</dbReference>
<dbReference type="SUPFAM" id="SSF48403">
    <property type="entry name" value="Ankyrin repeat"/>
    <property type="match status" value="2"/>
</dbReference>
<dbReference type="Proteomes" id="UP000295724">
    <property type="component" value="Unassembled WGS sequence"/>
</dbReference>
<dbReference type="PANTHER" id="PTHR24198">
    <property type="entry name" value="ANKYRIN REPEAT AND PROTEIN KINASE DOMAIN-CONTAINING PROTEIN"/>
    <property type="match status" value="1"/>
</dbReference>
<feature type="region of interest" description="Disordered" evidence="4">
    <location>
        <begin position="243"/>
        <end position="267"/>
    </location>
</feature>
<evidence type="ECO:0000256" key="2">
    <source>
        <dbReference type="ARBA" id="ARBA00023043"/>
    </source>
</evidence>
<keyword evidence="6" id="KW-1185">Reference proteome</keyword>
<dbReference type="AlphaFoldDB" id="A0A4V3DIR0"/>
<gene>
    <name evidence="5" type="ORF">C8D91_0050</name>
</gene>
<dbReference type="EMBL" id="SNZB01000001">
    <property type="protein sequence ID" value="TDR23191.1"/>
    <property type="molecule type" value="Genomic_DNA"/>
</dbReference>
<dbReference type="PROSITE" id="PS50088">
    <property type="entry name" value="ANK_REPEAT"/>
    <property type="match status" value="2"/>
</dbReference>
<evidence type="ECO:0000256" key="1">
    <source>
        <dbReference type="ARBA" id="ARBA00022737"/>
    </source>
</evidence>
<evidence type="ECO:0000256" key="4">
    <source>
        <dbReference type="SAM" id="MobiDB-lite"/>
    </source>
</evidence>
<dbReference type="PANTHER" id="PTHR24198:SF165">
    <property type="entry name" value="ANKYRIN REPEAT-CONTAINING PROTEIN-RELATED"/>
    <property type="match status" value="1"/>
</dbReference>
<feature type="compositionally biased region" description="Basic and acidic residues" evidence="4">
    <location>
        <begin position="246"/>
        <end position="262"/>
    </location>
</feature>
<dbReference type="OrthoDB" id="6191652at2"/>
<dbReference type="RefSeq" id="WP_099018154.1">
    <property type="nucleotide sequence ID" value="NZ_NIHB01000001.1"/>
</dbReference>
<organism evidence="5 6">
    <name type="scientific">Marinicella litoralis</name>
    <dbReference type="NCBI Taxonomy" id="644220"/>
    <lineage>
        <taxon>Bacteria</taxon>
        <taxon>Pseudomonadati</taxon>
        <taxon>Pseudomonadota</taxon>
        <taxon>Gammaproteobacteria</taxon>
        <taxon>Lysobacterales</taxon>
        <taxon>Marinicellaceae</taxon>
        <taxon>Marinicella</taxon>
    </lineage>
</organism>
<dbReference type="InterPro" id="IPR002110">
    <property type="entry name" value="Ankyrin_rpt"/>
</dbReference>
<evidence type="ECO:0000256" key="3">
    <source>
        <dbReference type="PROSITE-ProRule" id="PRU00023"/>
    </source>
</evidence>
<protein>
    <submittedName>
        <fullName evidence="5">Ankyrin repeat protein</fullName>
    </submittedName>
</protein>
<dbReference type="SMART" id="SM00248">
    <property type="entry name" value="ANK"/>
    <property type="match status" value="9"/>
</dbReference>
<accession>A0A4V3DIR0</accession>
<keyword evidence="1" id="KW-0677">Repeat</keyword>
<keyword evidence="2 3" id="KW-0040">ANK repeat</keyword>
<feature type="repeat" description="ANK" evidence="3">
    <location>
        <begin position="336"/>
        <end position="368"/>
    </location>
</feature>
<comment type="caution">
    <text evidence="5">The sequence shown here is derived from an EMBL/GenBank/DDBJ whole genome shotgun (WGS) entry which is preliminary data.</text>
</comment>
<dbReference type="InterPro" id="IPR036770">
    <property type="entry name" value="Ankyrin_rpt-contain_sf"/>
</dbReference>
<proteinExistence type="predicted"/>
<sequence>MNQPLSESAKKILQCCRQGQLDYLEKHLESGIDIDDVNHPEFLPLNVALRNGRWKIARYLLQNNTVPIKSDNPPLIAATQYNKDLTTGIELIFAHTGDLAVVDKNGRTALMTACLLGHEKKVKYLLSEPSSLSNQDQMGMNAFLDAIISQSTHIVDYLLKFDLDIHHQNAQGDNALLIAVQTKNPSTKLIKTLLEHDIDCCQKNHAGKSAHSVAENKHPLIHKMFAAKIEADKQMELPMFSMEPDEQSKTKETAKEPSHEKSTPNQPVGAYDHSWFIAVSEGNLGKLNKIKVNGVPVDLVDHKGCTALIHAAGRGLRAVASYLIQNNANIEHQSNNGSTPLSSAIISNSRSVAGLLLENNANPNGTGPGDYPYISLAASQWNEACVSMLLDAGASVETLDLNGMNLYHHIAIAAEYYSNTAKAKNTTRLIIQNGLDINKVNKQGNTCLHILCGANKAKNYAADDSQLATIAHEFLKSGVNPKIVNHQGFTAIQYAKQHGLLNTKGVILSFLEAW</sequence>
<dbReference type="Pfam" id="PF12796">
    <property type="entry name" value="Ank_2"/>
    <property type="match status" value="2"/>
</dbReference>
<feature type="repeat" description="ANK" evidence="3">
    <location>
        <begin position="105"/>
        <end position="137"/>
    </location>
</feature>
<reference evidence="5 6" key="1">
    <citation type="submission" date="2019-03" db="EMBL/GenBank/DDBJ databases">
        <title>Genomic Encyclopedia of Type Strains, Phase IV (KMG-IV): sequencing the most valuable type-strain genomes for metagenomic binning, comparative biology and taxonomic classification.</title>
        <authorList>
            <person name="Goeker M."/>
        </authorList>
    </citation>
    <scope>NUCLEOTIDE SEQUENCE [LARGE SCALE GENOMIC DNA]</scope>
    <source>
        <strain evidence="5 6">DSM 25488</strain>
    </source>
</reference>